<dbReference type="EMBL" id="FORF01000025">
    <property type="protein sequence ID" value="SFJ51895.1"/>
    <property type="molecule type" value="Genomic_DNA"/>
</dbReference>
<reference evidence="2" key="1">
    <citation type="submission" date="2016-10" db="EMBL/GenBank/DDBJ databases">
        <authorList>
            <person name="Varghese N."/>
            <person name="Submissions S."/>
        </authorList>
    </citation>
    <scope>NUCLEOTIDE SEQUENCE [LARGE SCALE GENOMIC DNA]</scope>
    <source>
        <strain evidence="2">DSM 21857</strain>
    </source>
</reference>
<keyword evidence="2" id="KW-1185">Reference proteome</keyword>
<evidence type="ECO:0000313" key="2">
    <source>
        <dbReference type="Proteomes" id="UP000242763"/>
    </source>
</evidence>
<protein>
    <submittedName>
        <fullName evidence="1">Uncharacterized protein</fullName>
    </submittedName>
</protein>
<sequence length="164" mass="18290">MNRQPHSSTREVLVANAITDVVSELRMVDVGDYIAYIRLERFASVADLVESASELYFEPGTLRLGHGGEAHVSWENPPRVVLDLELRPMGVTVYFALTMTAEYASVEVNYVSFDSASVDPLENNAYLEAALERARIRKSGYVPEKLAISQSAHSEEPWQPRECG</sequence>
<dbReference type="Proteomes" id="UP000242763">
    <property type="component" value="Unassembled WGS sequence"/>
</dbReference>
<evidence type="ECO:0000313" key="1">
    <source>
        <dbReference type="EMBL" id="SFJ51895.1"/>
    </source>
</evidence>
<dbReference type="AlphaFoldDB" id="A0A1I3RZJ8"/>
<gene>
    <name evidence="1" type="ORF">SAMN03080618_03204</name>
</gene>
<dbReference type="STRING" id="1121003.SAMN03080618_03204"/>
<organism evidence="1 2">
    <name type="scientific">Aquamicrobium aerolatum DSM 21857</name>
    <dbReference type="NCBI Taxonomy" id="1121003"/>
    <lineage>
        <taxon>Bacteria</taxon>
        <taxon>Pseudomonadati</taxon>
        <taxon>Pseudomonadota</taxon>
        <taxon>Alphaproteobacteria</taxon>
        <taxon>Hyphomicrobiales</taxon>
        <taxon>Phyllobacteriaceae</taxon>
        <taxon>Aerobium</taxon>
    </lineage>
</organism>
<accession>A0A1I3RZJ8</accession>
<dbReference type="RefSeq" id="WP_244523293.1">
    <property type="nucleotide sequence ID" value="NZ_FORF01000025.1"/>
</dbReference>
<name>A0A1I3RZJ8_9HYPH</name>
<proteinExistence type="predicted"/>